<organism evidence="4 5">
    <name type="scientific">Mucor plumbeus</name>
    <dbReference type="NCBI Taxonomy" id="97098"/>
    <lineage>
        <taxon>Eukaryota</taxon>
        <taxon>Fungi</taxon>
        <taxon>Fungi incertae sedis</taxon>
        <taxon>Mucoromycota</taxon>
        <taxon>Mucoromycotina</taxon>
        <taxon>Mucoromycetes</taxon>
        <taxon>Mucorales</taxon>
        <taxon>Mucorineae</taxon>
        <taxon>Mucoraceae</taxon>
        <taxon>Mucor</taxon>
    </lineage>
</organism>
<dbReference type="InterPro" id="IPR003960">
    <property type="entry name" value="ATPase_AAA_CS"/>
</dbReference>
<protein>
    <recommendedName>
        <fullName evidence="3">AAA+ ATPase domain-containing protein</fullName>
    </recommendedName>
</protein>
<dbReference type="Proteomes" id="UP000650833">
    <property type="component" value="Unassembled WGS sequence"/>
</dbReference>
<accession>A0A8H7QT35</accession>
<dbReference type="Gene3D" id="1.10.8.60">
    <property type="match status" value="2"/>
</dbReference>
<keyword evidence="2" id="KW-0067">ATP-binding</keyword>
<dbReference type="InterPro" id="IPR003959">
    <property type="entry name" value="ATPase_AAA_core"/>
</dbReference>
<evidence type="ECO:0000256" key="1">
    <source>
        <dbReference type="ARBA" id="ARBA00022741"/>
    </source>
</evidence>
<dbReference type="GO" id="GO:0030970">
    <property type="term" value="P:retrograde protein transport, ER to cytosol"/>
    <property type="evidence" value="ECO:0007669"/>
    <property type="project" value="TreeGrafter"/>
</dbReference>
<dbReference type="FunFam" id="1.10.8.60:FF:000038">
    <property type="entry name" value="spermatogenesis-associated protein 5-like protein 1"/>
    <property type="match status" value="1"/>
</dbReference>
<dbReference type="InterPro" id="IPR050168">
    <property type="entry name" value="AAA_ATPase_domain"/>
</dbReference>
<keyword evidence="5" id="KW-1185">Reference proteome</keyword>
<comment type="caution">
    <text evidence="4">The sequence shown here is derived from an EMBL/GenBank/DDBJ whole genome shotgun (WGS) entry which is preliminary data.</text>
</comment>
<dbReference type="OrthoDB" id="5421at2759"/>
<proteinExistence type="predicted"/>
<dbReference type="InterPro" id="IPR027417">
    <property type="entry name" value="P-loop_NTPase"/>
</dbReference>
<evidence type="ECO:0000313" key="4">
    <source>
        <dbReference type="EMBL" id="KAG2198242.1"/>
    </source>
</evidence>
<dbReference type="GO" id="GO:0005524">
    <property type="term" value="F:ATP binding"/>
    <property type="evidence" value="ECO:0007669"/>
    <property type="project" value="UniProtKB-KW"/>
</dbReference>
<dbReference type="GO" id="GO:0051228">
    <property type="term" value="P:mitotic spindle disassembly"/>
    <property type="evidence" value="ECO:0007669"/>
    <property type="project" value="TreeGrafter"/>
</dbReference>
<evidence type="ECO:0000256" key="2">
    <source>
        <dbReference type="ARBA" id="ARBA00022840"/>
    </source>
</evidence>
<evidence type="ECO:0000259" key="3">
    <source>
        <dbReference type="SMART" id="SM00382"/>
    </source>
</evidence>
<dbReference type="CDD" id="cd19511">
    <property type="entry name" value="RecA-like_CDC48_r2-like"/>
    <property type="match status" value="1"/>
</dbReference>
<name>A0A8H7QT35_9FUNG</name>
<dbReference type="Pfam" id="PF00004">
    <property type="entry name" value="AAA"/>
    <property type="match status" value="2"/>
</dbReference>
<dbReference type="Pfam" id="PF17862">
    <property type="entry name" value="AAA_lid_3"/>
    <property type="match status" value="2"/>
</dbReference>
<dbReference type="FunFam" id="3.40.50.300:FF:001440">
    <property type="entry name" value="ATPase, AAA family protein"/>
    <property type="match status" value="1"/>
</dbReference>
<dbReference type="Gene3D" id="3.40.50.300">
    <property type="entry name" value="P-loop containing nucleotide triphosphate hydrolases"/>
    <property type="match status" value="2"/>
</dbReference>
<dbReference type="GO" id="GO:0031593">
    <property type="term" value="F:polyubiquitin modification-dependent protein binding"/>
    <property type="evidence" value="ECO:0007669"/>
    <property type="project" value="TreeGrafter"/>
</dbReference>
<dbReference type="GO" id="GO:0005634">
    <property type="term" value="C:nucleus"/>
    <property type="evidence" value="ECO:0007669"/>
    <property type="project" value="TreeGrafter"/>
</dbReference>
<dbReference type="GO" id="GO:0016887">
    <property type="term" value="F:ATP hydrolysis activity"/>
    <property type="evidence" value="ECO:0007669"/>
    <property type="project" value="InterPro"/>
</dbReference>
<feature type="domain" description="AAA+ ATPase" evidence="3">
    <location>
        <begin position="230"/>
        <end position="370"/>
    </location>
</feature>
<dbReference type="FunFam" id="3.40.50.300:FF:000061">
    <property type="entry name" value="ATPase family, AAA domain-containing 2"/>
    <property type="match status" value="1"/>
</dbReference>
<dbReference type="SMART" id="SM00382">
    <property type="entry name" value="AAA"/>
    <property type="match status" value="2"/>
</dbReference>
<dbReference type="GO" id="GO:0097352">
    <property type="term" value="P:autophagosome maturation"/>
    <property type="evidence" value="ECO:0007669"/>
    <property type="project" value="TreeGrafter"/>
</dbReference>
<gene>
    <name evidence="4" type="ORF">INT46_009021</name>
</gene>
<dbReference type="SUPFAM" id="SSF52540">
    <property type="entry name" value="P-loop containing nucleoside triphosphate hydrolases"/>
    <property type="match status" value="2"/>
</dbReference>
<keyword evidence="1" id="KW-0547">Nucleotide-binding</keyword>
<feature type="domain" description="AAA+ ATPase" evidence="3">
    <location>
        <begin position="496"/>
        <end position="637"/>
    </location>
</feature>
<dbReference type="InterPro" id="IPR003593">
    <property type="entry name" value="AAA+_ATPase"/>
</dbReference>
<dbReference type="PANTHER" id="PTHR23077:SF194">
    <property type="entry name" value="ATPASE FAMILY GENE 2 PROTEIN HOMOLOG B"/>
    <property type="match status" value="1"/>
</dbReference>
<reference evidence="4" key="1">
    <citation type="submission" date="2020-12" db="EMBL/GenBank/DDBJ databases">
        <title>Metabolic potential, ecology and presence of endohyphal bacteria is reflected in genomic diversity of Mucoromycotina.</title>
        <authorList>
            <person name="Muszewska A."/>
            <person name="Okrasinska A."/>
            <person name="Steczkiewicz K."/>
            <person name="Drgas O."/>
            <person name="Orlowska M."/>
            <person name="Perlinska-Lenart U."/>
            <person name="Aleksandrzak-Piekarczyk T."/>
            <person name="Szatraj K."/>
            <person name="Zielenkiewicz U."/>
            <person name="Pilsyk S."/>
            <person name="Malc E."/>
            <person name="Mieczkowski P."/>
            <person name="Kruszewska J.S."/>
            <person name="Biernat P."/>
            <person name="Pawlowska J."/>
        </authorList>
    </citation>
    <scope>NUCLEOTIDE SEQUENCE</scope>
    <source>
        <strain evidence="4">CBS 226.32</strain>
    </source>
</reference>
<dbReference type="GO" id="GO:0034098">
    <property type="term" value="C:VCP-NPL4-UFD1 AAA ATPase complex"/>
    <property type="evidence" value="ECO:0007669"/>
    <property type="project" value="TreeGrafter"/>
</dbReference>
<dbReference type="EMBL" id="JAEPRC010000394">
    <property type="protein sequence ID" value="KAG2198242.1"/>
    <property type="molecule type" value="Genomic_DNA"/>
</dbReference>
<dbReference type="PROSITE" id="PS00674">
    <property type="entry name" value="AAA"/>
    <property type="match status" value="2"/>
</dbReference>
<dbReference type="PANTHER" id="PTHR23077">
    <property type="entry name" value="AAA-FAMILY ATPASE"/>
    <property type="match status" value="1"/>
</dbReference>
<dbReference type="InterPro" id="IPR041569">
    <property type="entry name" value="AAA_lid_3"/>
</dbReference>
<sequence length="728" mass="80719">MIIVPLNDCKPGIAKVSFKKLEELAIQPGTWVNIFDKHSKAYHCSIWPADIPDNHILTNKFIKYETNEMESNTIIPIARVATAIKVMLSYKVNKKATEEQQLLEFGFEFDKATEAQKNLYIRNIINANVIRKGAIVSKSSIISVEVISTCPDEIPVFLASASQVNLLDGYKSKQNQITELEKSLDAMSLASNSDKCENISSLQKAYNALYEVVCFPFLYKDWINQLGIECPKGVLLYGPPGVGKTFLVSSIAKKCNAKMFIIQGPEVFGPFIGESEEKLRTKFTRAKDYAIKENVPVILFIDEIDALTPKRDNAQSHENRMVAQLLTLMDGIESRGRLVIVGATNRPNSIDPALRRPGRFDREIHMEPPNITDRHSLFESQTTKMPLENSVDIEALASMTNGYVAADINSVCREAAMFAVQRATKEKDTDVYVSMSDFKSAFATVGPSMQRGFQVQVDKMKWDDVGGLEDVKKRLKQAIEWPLLYKDSFSRLGLKPPRGILLYGPPGCSKTTLVKVIASCANVAFLSINGAQLYSPFVGDSEKVVRTTFQKARASAPAIIFLDETEAIVGKRNMGNGGSNGDSVQERVLSTLLNEMDGVESADSVLVVGATNRPDMLDAALMRPGRFDQAIYVPPPDENSRLEILKIHTKHIPLCVDVDLLEIAQRTNYYTGADLQNVCREAAMEALRCLNTAANVTMANFNKSVSTIPPSLNEESVKFYSKKPHSAK</sequence>
<evidence type="ECO:0000313" key="5">
    <source>
        <dbReference type="Proteomes" id="UP000650833"/>
    </source>
</evidence>
<dbReference type="AlphaFoldDB" id="A0A8H7QT35"/>
<dbReference type="GO" id="GO:0005829">
    <property type="term" value="C:cytosol"/>
    <property type="evidence" value="ECO:0007669"/>
    <property type="project" value="TreeGrafter"/>
</dbReference>